<dbReference type="Proteomes" id="UP000789525">
    <property type="component" value="Unassembled WGS sequence"/>
</dbReference>
<evidence type="ECO:0000313" key="1">
    <source>
        <dbReference type="EMBL" id="CAG8655791.1"/>
    </source>
</evidence>
<sequence length="126" mass="14235">MTEQRESSSQLHIEHPGKFVTGQHTQARDPLSKKIICERGRRPREKSSAPYAARGKFLLDQGAVVMSISGTTKSSSPEFMQSLNWEIVETDQDDVQALSGISLPHLRRLRMTTWDSFHPDPFIDAL</sequence>
<gene>
    <name evidence="1" type="ORF">ACOLOM_LOCUS8399</name>
</gene>
<evidence type="ECO:0000313" key="2">
    <source>
        <dbReference type="Proteomes" id="UP000789525"/>
    </source>
</evidence>
<reference evidence="1" key="1">
    <citation type="submission" date="2021-06" db="EMBL/GenBank/DDBJ databases">
        <authorList>
            <person name="Kallberg Y."/>
            <person name="Tangrot J."/>
            <person name="Rosling A."/>
        </authorList>
    </citation>
    <scope>NUCLEOTIDE SEQUENCE</scope>
    <source>
        <strain evidence="1">CL356</strain>
    </source>
</reference>
<keyword evidence="2" id="KW-1185">Reference proteome</keyword>
<organism evidence="1 2">
    <name type="scientific">Acaulospora colombiana</name>
    <dbReference type="NCBI Taxonomy" id="27376"/>
    <lineage>
        <taxon>Eukaryota</taxon>
        <taxon>Fungi</taxon>
        <taxon>Fungi incertae sedis</taxon>
        <taxon>Mucoromycota</taxon>
        <taxon>Glomeromycotina</taxon>
        <taxon>Glomeromycetes</taxon>
        <taxon>Diversisporales</taxon>
        <taxon>Acaulosporaceae</taxon>
        <taxon>Acaulospora</taxon>
    </lineage>
</organism>
<proteinExistence type="predicted"/>
<feature type="non-terminal residue" evidence="1">
    <location>
        <position position="126"/>
    </location>
</feature>
<dbReference type="EMBL" id="CAJVPT010021609">
    <property type="protein sequence ID" value="CAG8655791.1"/>
    <property type="molecule type" value="Genomic_DNA"/>
</dbReference>
<comment type="caution">
    <text evidence="1">The sequence shown here is derived from an EMBL/GenBank/DDBJ whole genome shotgun (WGS) entry which is preliminary data.</text>
</comment>
<feature type="non-terminal residue" evidence="1">
    <location>
        <position position="1"/>
    </location>
</feature>
<accession>A0ACA9NHS4</accession>
<protein>
    <submittedName>
        <fullName evidence="1">3354_t:CDS:1</fullName>
    </submittedName>
</protein>
<name>A0ACA9NHS4_9GLOM</name>